<keyword evidence="4" id="KW-0808">Transferase</keyword>
<dbReference type="Pfam" id="PF08101">
    <property type="entry name" value="Msb1-Mug8_dom"/>
    <property type="match status" value="1"/>
</dbReference>
<keyword evidence="5" id="KW-0547">Nucleotide-binding</keyword>
<evidence type="ECO:0000256" key="8">
    <source>
        <dbReference type="ARBA" id="ARBA00029574"/>
    </source>
</evidence>
<feature type="region of interest" description="Disordered" evidence="10">
    <location>
        <begin position="1261"/>
        <end position="1478"/>
    </location>
</feature>
<reference evidence="12 13" key="1">
    <citation type="journal article" date="2024" name="bioRxiv">
        <title>Comparative genomics of Cryptococcus and Kwoniella reveals pathogenesis evolution and contrasting karyotype dynamics via intercentromeric recombination or chromosome fusion.</title>
        <authorList>
            <person name="Coelho M.A."/>
            <person name="David-Palma M."/>
            <person name="Shea T."/>
            <person name="Bowers K."/>
            <person name="McGinley-Smith S."/>
            <person name="Mohammad A.W."/>
            <person name="Gnirke A."/>
            <person name="Yurkov A.M."/>
            <person name="Nowrousian M."/>
            <person name="Sun S."/>
            <person name="Cuomo C.A."/>
            <person name="Heitman J."/>
        </authorList>
    </citation>
    <scope>NUCLEOTIDE SEQUENCE [LARGE SCALE GENOMIC DNA]</scope>
    <source>
        <strain evidence="12 13">CBS 13917</strain>
    </source>
</reference>
<feature type="compositionally biased region" description="Polar residues" evidence="10">
    <location>
        <begin position="1646"/>
        <end position="1660"/>
    </location>
</feature>
<evidence type="ECO:0000313" key="13">
    <source>
        <dbReference type="Proteomes" id="UP001388673"/>
    </source>
</evidence>
<feature type="compositionally biased region" description="Polar residues" evidence="10">
    <location>
        <begin position="1370"/>
        <end position="1382"/>
    </location>
</feature>
<dbReference type="KEGG" id="kne:92180186"/>
<dbReference type="PANTHER" id="PTHR14456:SF2">
    <property type="entry name" value="INOSITOL-PENTAKISPHOSPHATE 2-KINASE"/>
    <property type="match status" value="1"/>
</dbReference>
<feature type="compositionally biased region" description="Basic and acidic residues" evidence="10">
    <location>
        <begin position="1394"/>
        <end position="1410"/>
    </location>
</feature>
<feature type="domain" description="Meiotically up-regulated protein Msb1/Mug8" evidence="11">
    <location>
        <begin position="225"/>
        <end position="561"/>
    </location>
</feature>
<organism evidence="12 13">
    <name type="scientific">Kwoniella newhampshirensis</name>
    <dbReference type="NCBI Taxonomy" id="1651941"/>
    <lineage>
        <taxon>Eukaryota</taxon>
        <taxon>Fungi</taxon>
        <taxon>Dikarya</taxon>
        <taxon>Basidiomycota</taxon>
        <taxon>Agaricomycotina</taxon>
        <taxon>Tremellomycetes</taxon>
        <taxon>Tremellales</taxon>
        <taxon>Cryptococcaceae</taxon>
        <taxon>Kwoniella</taxon>
    </lineage>
</organism>
<evidence type="ECO:0000256" key="6">
    <source>
        <dbReference type="ARBA" id="ARBA00022777"/>
    </source>
</evidence>
<feature type="compositionally biased region" description="Basic and acidic residues" evidence="10">
    <location>
        <begin position="73"/>
        <end position="83"/>
    </location>
</feature>
<feature type="compositionally biased region" description="Polar residues" evidence="10">
    <location>
        <begin position="577"/>
        <end position="595"/>
    </location>
</feature>
<dbReference type="Proteomes" id="UP001388673">
    <property type="component" value="Unassembled WGS sequence"/>
</dbReference>
<evidence type="ECO:0000256" key="10">
    <source>
        <dbReference type="SAM" id="MobiDB-lite"/>
    </source>
</evidence>
<gene>
    <name evidence="12" type="ORF">IAR55_002928</name>
</gene>
<protein>
    <recommendedName>
        <fullName evidence="3">Inositol-pentakisphosphate 2-kinase</fullName>
        <ecNumber evidence="2">2.7.1.158</ecNumber>
    </recommendedName>
    <alternativeName>
        <fullName evidence="9">Inositol-1,3,4,5,6-pentakisphosphate 2-kinase</fullName>
    </alternativeName>
    <alternativeName>
        <fullName evidence="8">Ins(1,3,4,5,6)P5 2-kinase</fullName>
    </alternativeName>
</protein>
<dbReference type="EC" id="2.7.1.158" evidence="2"/>
<evidence type="ECO:0000256" key="2">
    <source>
        <dbReference type="ARBA" id="ARBA00012023"/>
    </source>
</evidence>
<feature type="region of interest" description="Disordered" evidence="10">
    <location>
        <begin position="12"/>
        <end position="101"/>
    </location>
</feature>
<feature type="compositionally biased region" description="Polar residues" evidence="10">
    <location>
        <begin position="1263"/>
        <end position="1277"/>
    </location>
</feature>
<accession>A0AAW0YNZ5</accession>
<evidence type="ECO:0000256" key="1">
    <source>
        <dbReference type="ARBA" id="ARBA00001774"/>
    </source>
</evidence>
<feature type="region of interest" description="Disordered" evidence="10">
    <location>
        <begin position="476"/>
        <end position="550"/>
    </location>
</feature>
<feature type="compositionally biased region" description="Basic and acidic residues" evidence="10">
    <location>
        <begin position="1425"/>
        <end position="1435"/>
    </location>
</feature>
<keyword evidence="7" id="KW-0067">ATP-binding</keyword>
<dbReference type="InterPro" id="IPR012965">
    <property type="entry name" value="Msb1/Mug8_dom"/>
</dbReference>
<feature type="compositionally biased region" description="Polar residues" evidence="10">
    <location>
        <begin position="1602"/>
        <end position="1624"/>
    </location>
</feature>
<keyword evidence="6" id="KW-0418">Kinase</keyword>
<evidence type="ECO:0000256" key="7">
    <source>
        <dbReference type="ARBA" id="ARBA00022840"/>
    </source>
</evidence>
<evidence type="ECO:0000256" key="3">
    <source>
        <dbReference type="ARBA" id="ARBA00014846"/>
    </source>
</evidence>
<evidence type="ECO:0000313" key="12">
    <source>
        <dbReference type="EMBL" id="KAK8858699.1"/>
    </source>
</evidence>
<dbReference type="InterPro" id="IPR043001">
    <property type="entry name" value="IP5_2-K_N_lobe"/>
</dbReference>
<sequence length="1712" mass="186072">MVSIFSFLWGKKKAKGTSSPPLPSRDGPTTSTSATAPSPPDTGIDTVYRARPRPPGRFLSMRYKKSTRPYDLSSRRASSELSRKKSQIRTSGSGMDSRAGLGDLTLPKLDLGGDLLPPAGTDDSMGLGRVTLSKEEKEVLAGLTWDIKEVKIALDVFGKTLRDTGSDIVGIMLPCRLNADLKYQQYLVALFALCTKPELVSSFPSLSPILLVSSTSSTVSQTWNERLRIAIHEVGNPVDLAETIKFILRRSTTASGGIVDDKTYINFVQDEYNLSYPLTAYETLLSPKLEVEAREYLNEMFELIAGLATHAETNSMSSGRLAYLLGWWICRCGDEKLKDWEVLYDNWKTAGKKVEHLLYAWIRYQSTRQQLPIRLLNAVQDYPFGQSSASPEHLPVSPPSTFPRQTLHVSLVYDHSLATRSLSPEQLIKAALNVKLSEKGPFPFLSSLRQGENADPFQILSDESIAFIRQIGSCSGETPPASLKEDSHRTPQTTTGNGPLYRPFSTISAARISPEGHSRQQSQSQGLVEDGSSVALRKHAPVDERGTRDSTVWDDFKKTGFGDSPSSVGELGLAFSPSTVSASTPRPSIPKSLTSPAFAPIHEGDAVTWSATSKRATFRDEHHFNEAPVVSLFCEAVTQVDDIFLPFLEDAQLDSTSIAHWPPFALVRLVAPFLPSLPNQDSPGDLAVHTSEPIEWLLVTVEYRPPPAPMHDTASEHVTRAISPKAASTTSRISTTRGFKDFATSFKRSSSFATFAARPTTGMKRSLFGGSAKSISRSTGGDQTPQAESSVVLEHDLRTPSSAQSLTPTDYTIGEMGEIVKIPSPTQESVANTTRSKQVESVELYSTGIAVETTVSDWAYVAEGAAHIVFGYRGSIPAYTGKVVRFRKPTTISTPAANGESEHQRLLRVWRQDLLHKLLPAHLLASAEEVCVHQQWFKDLLDHADEVRPQARKMEGITLAESVHEDGRGLLMEDITATEREEGIITLAVEIKPKWGFLPHAEHLEPPESVSIKTQNCRYCLHRHYRDQERSEGNAFCPLDLYSGDGERMLKAWKGLWDLWTRSDGKINNLRVFVDGLKVSPDQADKIPCASGEGGLAVRSAPFLLPLLKTSQVLPYLSSLQRNLDPTDISDLIARFRSVYPIASLFEPSLVSDPTVSELGEFTDTYLSNPTAGSSSDLSSGGWTLRQRLIAYSLSAIFKDCSVIVKTTLVRSDDGGWRVVKGEGKGSVKVIDLDLKPIKNLKKWAELDENIWRYWLDTKGGAPSSSDNKLEESSQAETEVYPEEETSSISNYGGDAIPSPVIRRERSMAPSPSPLTEVRELSSVVTPGSAPTEKIASSLSPTNAVDEGLQTGSPQLGGEIDVSSVKKANDTGSDQEGSSSPVTGLALNDINKFPAEHEPTSDTTLDDRSKLSAADSELTAKGRRQSFDDGQHDGIEFTPGSLHSRSPSIHATSTESNSARAFTDTVSPARPTGDTVSLYGGETELERNSSIATDSFWQKDEPQLHDDESEDLAAVTETDADDSGLADAAQEPVDGQIANPVEIVGDEARNSADSVNIGELHQAKISCASENKDFQDVVIHDTSGTGSNPAFTTQLIEYQTHASPSRTLTTNRTATNDDSMSAGSPISGVGKVIALPIRTKDDDVPDQTSRQGTSSDSVTSPPIRHSGPYILSEPVSLEKSSEADQIVAESRADVKEPLGEAGKDTNVSSAAC</sequence>
<comment type="catalytic activity">
    <reaction evidence="1">
        <text>1D-myo-inositol 1,3,4,5,6-pentakisphosphate + ATP = 1D-myo-inositol hexakisphosphate + ADP + H(+)</text>
        <dbReference type="Rhea" id="RHEA:20313"/>
        <dbReference type="ChEBI" id="CHEBI:15378"/>
        <dbReference type="ChEBI" id="CHEBI:30616"/>
        <dbReference type="ChEBI" id="CHEBI:57733"/>
        <dbReference type="ChEBI" id="CHEBI:58130"/>
        <dbReference type="ChEBI" id="CHEBI:456216"/>
        <dbReference type="EC" id="2.7.1.158"/>
    </reaction>
</comment>
<dbReference type="InterPro" id="IPR009286">
    <property type="entry name" value="Ins_P5_2-kin"/>
</dbReference>
<dbReference type="GeneID" id="92180186"/>
<proteinExistence type="predicted"/>
<dbReference type="Gene3D" id="3.30.200.110">
    <property type="entry name" value="Inositol-pentakisphosphate 2-kinase, N-lobe"/>
    <property type="match status" value="1"/>
</dbReference>
<evidence type="ECO:0000259" key="11">
    <source>
        <dbReference type="Pfam" id="PF08101"/>
    </source>
</evidence>
<feature type="compositionally biased region" description="Basic and acidic residues" evidence="10">
    <location>
        <begin position="1690"/>
        <end position="1703"/>
    </location>
</feature>
<feature type="compositionally biased region" description="Polar residues" evidence="10">
    <location>
        <begin position="1441"/>
        <end position="1466"/>
    </location>
</feature>
<evidence type="ECO:0000256" key="5">
    <source>
        <dbReference type="ARBA" id="ARBA00022741"/>
    </source>
</evidence>
<dbReference type="PANTHER" id="PTHR14456">
    <property type="entry name" value="INOSITOL POLYPHOSPHATE KINASE 1"/>
    <property type="match status" value="1"/>
</dbReference>
<dbReference type="GO" id="GO:0035299">
    <property type="term" value="F:inositol-1,3,4,5,6-pentakisphosphate 2-kinase activity"/>
    <property type="evidence" value="ECO:0007669"/>
    <property type="project" value="UniProtKB-EC"/>
</dbReference>
<feature type="region of interest" description="Disordered" evidence="10">
    <location>
        <begin position="1602"/>
        <end position="1712"/>
    </location>
</feature>
<dbReference type="GO" id="GO:0005524">
    <property type="term" value="F:ATP binding"/>
    <property type="evidence" value="ECO:0007669"/>
    <property type="project" value="UniProtKB-KW"/>
</dbReference>
<keyword evidence="13" id="KW-1185">Reference proteome</keyword>
<dbReference type="EMBL" id="JBCAWK010000005">
    <property type="protein sequence ID" value="KAK8858699.1"/>
    <property type="molecule type" value="Genomic_DNA"/>
</dbReference>
<dbReference type="Pfam" id="PF06090">
    <property type="entry name" value="Ins_P5_2-kin"/>
    <property type="match status" value="1"/>
</dbReference>
<comment type="caution">
    <text evidence="12">The sequence shown here is derived from an EMBL/GenBank/DDBJ whole genome shotgun (WGS) entry which is preliminary data.</text>
</comment>
<dbReference type="GO" id="GO:0032958">
    <property type="term" value="P:inositol phosphate biosynthetic process"/>
    <property type="evidence" value="ECO:0007669"/>
    <property type="project" value="TreeGrafter"/>
</dbReference>
<evidence type="ECO:0000256" key="9">
    <source>
        <dbReference type="ARBA" id="ARBA00030342"/>
    </source>
</evidence>
<dbReference type="GO" id="GO:0005634">
    <property type="term" value="C:nucleus"/>
    <property type="evidence" value="ECO:0007669"/>
    <property type="project" value="TreeGrafter"/>
</dbReference>
<dbReference type="RefSeq" id="XP_066803540.1">
    <property type="nucleotide sequence ID" value="XM_066946039.1"/>
</dbReference>
<name>A0AAW0YNZ5_9TREE</name>
<evidence type="ECO:0000256" key="4">
    <source>
        <dbReference type="ARBA" id="ARBA00022679"/>
    </source>
</evidence>
<feature type="region of interest" description="Disordered" evidence="10">
    <location>
        <begin position="577"/>
        <end position="597"/>
    </location>
</feature>